<organism evidence="1 2">
    <name type="scientific">Ideonella lacteola</name>
    <dbReference type="NCBI Taxonomy" id="2984193"/>
    <lineage>
        <taxon>Bacteria</taxon>
        <taxon>Pseudomonadati</taxon>
        <taxon>Pseudomonadota</taxon>
        <taxon>Betaproteobacteria</taxon>
        <taxon>Burkholderiales</taxon>
        <taxon>Sphaerotilaceae</taxon>
        <taxon>Ideonella</taxon>
    </lineage>
</organism>
<dbReference type="InterPro" id="IPR016064">
    <property type="entry name" value="NAD/diacylglycerol_kinase_sf"/>
</dbReference>
<dbReference type="Proteomes" id="UP001371218">
    <property type="component" value="Unassembled WGS sequence"/>
</dbReference>
<accession>A0ABU9BX72</accession>
<evidence type="ECO:0000313" key="2">
    <source>
        <dbReference type="Proteomes" id="UP001371218"/>
    </source>
</evidence>
<gene>
    <name evidence="1" type="ORF">AACH06_27520</name>
</gene>
<name>A0ABU9BX72_9BURK</name>
<evidence type="ECO:0000313" key="1">
    <source>
        <dbReference type="EMBL" id="MEK8034582.1"/>
    </source>
</evidence>
<dbReference type="InterPro" id="IPR017438">
    <property type="entry name" value="ATP-NAD_kinase_N"/>
</dbReference>
<keyword evidence="1" id="KW-0808">Transferase</keyword>
<proteinExistence type="predicted"/>
<dbReference type="RefSeq" id="WP_341429011.1">
    <property type="nucleotide sequence ID" value="NZ_JBBUTG010000031.1"/>
</dbReference>
<dbReference type="SUPFAM" id="SSF111331">
    <property type="entry name" value="NAD kinase/diacylglycerol kinase-like"/>
    <property type="match status" value="1"/>
</dbReference>
<reference evidence="1 2" key="1">
    <citation type="submission" date="2024-04" db="EMBL/GenBank/DDBJ databases">
        <title>Novel species of the genus Ideonella isolated from streams.</title>
        <authorList>
            <person name="Lu H."/>
        </authorList>
    </citation>
    <scope>NUCLEOTIDE SEQUENCE [LARGE SCALE GENOMIC DNA]</scope>
    <source>
        <strain evidence="1 2">DXS29W</strain>
    </source>
</reference>
<comment type="caution">
    <text evidence="1">The sequence shown here is derived from an EMBL/GenBank/DDBJ whole genome shotgun (WGS) entry which is preliminary data.</text>
</comment>
<keyword evidence="2" id="KW-1185">Reference proteome</keyword>
<dbReference type="EMBL" id="JBBUTG010000031">
    <property type="protein sequence ID" value="MEK8034582.1"/>
    <property type="molecule type" value="Genomic_DNA"/>
</dbReference>
<dbReference type="Gene3D" id="2.60.200.30">
    <property type="entry name" value="Probable inorganic polyphosphate/atp-NAD kinase, domain 2"/>
    <property type="match status" value="1"/>
</dbReference>
<dbReference type="GO" id="GO:0016301">
    <property type="term" value="F:kinase activity"/>
    <property type="evidence" value="ECO:0007669"/>
    <property type="project" value="UniProtKB-KW"/>
</dbReference>
<dbReference type="PANTHER" id="PTHR13158:SF4">
    <property type="entry name" value="NAD(+) KINASE"/>
    <property type="match status" value="1"/>
</dbReference>
<dbReference type="Gene3D" id="3.40.50.10330">
    <property type="entry name" value="Probable inorganic polyphosphate/atp-NAD kinase, domain 1"/>
    <property type="match status" value="1"/>
</dbReference>
<sequence length="315" mass="34168">MSAPDRKVVLVTRRTRLDELLARFHTLGQAKFYLEHLGADFSDYVREDAAYARAKTEVSHALQAWGRHQMIDRDYLPNFVFAADDIVVALGQDGLVANTLKYLDGQPLVGVNPEPSRWDGLLLPFLPTELKPLLADVAADRRPVTSVTMARATLSDGQTLLAVNDLFIGPRTHTSALYDIRLGDHAEAQSSSGLVVSTGLGSSAWLKSIVTGSLGIAAALQPEASSAARAAGAYRPMPWDTDHLAFAVREPFASRTSSAQLVYGEVTAARPLKLRSRMPDHGVIFSDGIEADYLRFTAGMEATIGLAPTRGRLVR</sequence>
<dbReference type="InterPro" id="IPR017437">
    <property type="entry name" value="ATP-NAD_kinase_PpnK-typ_C"/>
</dbReference>
<dbReference type="PANTHER" id="PTHR13158">
    <property type="match status" value="1"/>
</dbReference>
<protein>
    <submittedName>
        <fullName evidence="1">Sugar kinase</fullName>
    </submittedName>
</protein>
<keyword evidence="1" id="KW-0418">Kinase</keyword>